<dbReference type="RefSeq" id="XP_018985218.1">
    <property type="nucleotide sequence ID" value="XM_019132730.1"/>
</dbReference>
<sequence>MSSRRILTQLPRQSLRVWTVPCPASFCGTRAVVFTGSRYRAAAPNHARMEVRGYSILSNTIAKLRKKKAVVEDKHVNNEHNVVVQNTGDEPLPAAVTDEIIVLLSEMRKLVRARVDRNARNAQLLEKLMRLSELHAAHLCGINPKNFPLINDVVVMIDHTRFSVEEHKKLFAVCMNGMHDVEDNAEFLKTIFLKFHKSKLILTLDFDEFKYFARYVSFLGDKEVLQSMFGAYIARQLQTPGFDPAQTIEYGIYLEQETGLLDVWEAKKFTEMRLKYDVSDAIQPLVDFYAFTLNRNATKTEPVRAMLDDILATLLKDYPGRWGYYLQLAAFSSHYNYWALYNQVTAHLLAAFSREPRVLEELTIQELRALSAIAMKQRARAFGDLLVAHIEGARDTDLTIQIAYVELLLQWKFYRMEGEDFTEIYAAIEDLCASRPQPRARFKTLDTHLYNTLVQTAFYACKPLATVEAFSVHLQLEYTLQRDEETFWLLINHALDTKNTTKALEYFENSFTEGVLWMELEGKYTTVVNRLMRQLGEDLLAKGNFAAKDDCNTIWRWFTRLDQIKHKLDVYTAAMWMQLFLKNEKEYVGNAVTIAEHVLPPLPEKGELNEILPKEKADFETYKPLYDVLYDYTLSSTLDANRNWSILGFIDTFFVIPAENYLPLMRKFCEMDRPNAGLILFKNMKRYHRFYGLPPPSEEVYIFLFNKFGEMYYEEGVAQMHKMMNMEVAVHIDARVMNAALAAHVNLQDTLAARTLFHSMLAIPKEVGINEETVSIMMKNYALLSIGSARRFWSSLSDFDILPTADNYKWFIIAHCHAGLPDEALLIAQSMEENYVEVTGDVLATLHNWTSDAAARAEVVAWASALHPQLWARIAHDGLLTSGEESFDRDDPKRNVKLLATRAIE</sequence>
<protein>
    <recommendedName>
        <fullName evidence="4">Mitochondrial group I intron splicing factor CCM1</fullName>
    </recommendedName>
</protein>
<organism evidence="2 3">
    <name type="scientific">Babjeviella inositovora NRRL Y-12698</name>
    <dbReference type="NCBI Taxonomy" id="984486"/>
    <lineage>
        <taxon>Eukaryota</taxon>
        <taxon>Fungi</taxon>
        <taxon>Dikarya</taxon>
        <taxon>Ascomycota</taxon>
        <taxon>Saccharomycotina</taxon>
        <taxon>Pichiomycetes</taxon>
        <taxon>Serinales incertae sedis</taxon>
        <taxon>Babjeviella</taxon>
    </lineage>
</organism>
<dbReference type="OrthoDB" id="185373at2759"/>
<dbReference type="STRING" id="984486.A0A1E3QQF3"/>
<dbReference type="GeneID" id="30150583"/>
<keyword evidence="3" id="KW-1185">Reference proteome</keyword>
<dbReference type="InterPro" id="IPR011990">
    <property type="entry name" value="TPR-like_helical_dom_sf"/>
</dbReference>
<evidence type="ECO:0000313" key="2">
    <source>
        <dbReference type="EMBL" id="ODQ79890.1"/>
    </source>
</evidence>
<evidence type="ECO:0008006" key="4">
    <source>
        <dbReference type="Google" id="ProtNLM"/>
    </source>
</evidence>
<dbReference type="InterPro" id="IPR050872">
    <property type="entry name" value="PPR_P_subfamily"/>
</dbReference>
<reference evidence="3" key="1">
    <citation type="submission" date="2016-05" db="EMBL/GenBank/DDBJ databases">
        <title>Comparative genomics of biotechnologically important yeasts.</title>
        <authorList>
            <consortium name="DOE Joint Genome Institute"/>
            <person name="Riley R."/>
            <person name="Haridas S."/>
            <person name="Wolfe K.H."/>
            <person name="Lopes M.R."/>
            <person name="Hittinger C.T."/>
            <person name="Goker M."/>
            <person name="Salamov A."/>
            <person name="Wisecaver J."/>
            <person name="Long T.M."/>
            <person name="Aerts A.L."/>
            <person name="Barry K."/>
            <person name="Choi C."/>
            <person name="Clum A."/>
            <person name="Coughlan A.Y."/>
            <person name="Deshpande S."/>
            <person name="Douglass A.P."/>
            <person name="Hanson S.J."/>
            <person name="Klenk H.-P."/>
            <person name="Labutti K."/>
            <person name="Lapidus A."/>
            <person name="Lindquist E."/>
            <person name="Lipzen A."/>
            <person name="Meier-Kolthoff J.P."/>
            <person name="Ohm R.A."/>
            <person name="Otillar R.P."/>
            <person name="Pangilinan J."/>
            <person name="Peng Y."/>
            <person name="Rokas A."/>
            <person name="Rosa C.A."/>
            <person name="Scheuner C."/>
            <person name="Sibirny A.A."/>
            <person name="Slot J.C."/>
            <person name="Stielow J.B."/>
            <person name="Sun H."/>
            <person name="Kurtzman C.P."/>
            <person name="Blackwell M."/>
            <person name="Grigoriev I.V."/>
            <person name="Jeffries T.W."/>
        </authorList>
    </citation>
    <scope>NUCLEOTIDE SEQUENCE [LARGE SCALE GENOMIC DNA]</scope>
    <source>
        <strain evidence="3">NRRL Y-12698</strain>
    </source>
</reference>
<dbReference type="EMBL" id="KV454431">
    <property type="protein sequence ID" value="ODQ79890.1"/>
    <property type="molecule type" value="Genomic_DNA"/>
</dbReference>
<dbReference type="PANTHER" id="PTHR46128:SF211">
    <property type="entry name" value="PENTACOTRIPEPTIDE-REPEAT REGION OF PRORP DOMAIN-CONTAINING PROTEIN"/>
    <property type="match status" value="1"/>
</dbReference>
<comment type="similarity">
    <text evidence="1">Belongs to the PPR family. P subfamily.</text>
</comment>
<name>A0A1E3QQF3_9ASCO</name>
<gene>
    <name evidence="2" type="ORF">BABINDRAFT_8082</name>
</gene>
<evidence type="ECO:0000256" key="1">
    <source>
        <dbReference type="ARBA" id="ARBA00007626"/>
    </source>
</evidence>
<dbReference type="PANTHER" id="PTHR46128">
    <property type="entry name" value="MITOCHONDRIAL GROUP I INTRON SPLICING FACTOR CCM1"/>
    <property type="match status" value="1"/>
</dbReference>
<dbReference type="Proteomes" id="UP000094336">
    <property type="component" value="Unassembled WGS sequence"/>
</dbReference>
<proteinExistence type="inferred from homology"/>
<accession>A0A1E3QQF3</accession>
<evidence type="ECO:0000313" key="3">
    <source>
        <dbReference type="Proteomes" id="UP000094336"/>
    </source>
</evidence>
<dbReference type="AlphaFoldDB" id="A0A1E3QQF3"/>
<dbReference type="Gene3D" id="1.25.40.10">
    <property type="entry name" value="Tetratricopeptide repeat domain"/>
    <property type="match status" value="1"/>
</dbReference>